<keyword evidence="10 12" id="KW-0449">Lipoprotein</keyword>
<evidence type="ECO:0000256" key="3">
    <source>
        <dbReference type="ARBA" id="ARBA00022475"/>
    </source>
</evidence>
<reference evidence="15" key="2">
    <citation type="submission" date="2025-08" db="UniProtKB">
        <authorList>
            <consortium name="Ensembl"/>
        </authorList>
    </citation>
    <scope>IDENTIFICATION</scope>
</reference>
<keyword evidence="3" id="KW-1003">Cell membrane</keyword>
<evidence type="ECO:0000256" key="13">
    <source>
        <dbReference type="SAM" id="MobiDB-lite"/>
    </source>
</evidence>
<evidence type="ECO:0000256" key="10">
    <source>
        <dbReference type="ARBA" id="ARBA00023288"/>
    </source>
</evidence>
<dbReference type="HOGENOM" id="CLU_024658_0_0_1"/>
<evidence type="ECO:0000256" key="5">
    <source>
        <dbReference type="ARBA" id="ARBA00022729"/>
    </source>
</evidence>
<comment type="similarity">
    <text evidence="2 11">Belongs to the glypican family.</text>
</comment>
<dbReference type="GO" id="GO:0098552">
    <property type="term" value="C:side of membrane"/>
    <property type="evidence" value="ECO:0007669"/>
    <property type="project" value="UniProtKB-KW"/>
</dbReference>
<evidence type="ECO:0000256" key="6">
    <source>
        <dbReference type="ARBA" id="ARBA00022974"/>
    </source>
</evidence>
<keyword evidence="16" id="KW-1185">Reference proteome</keyword>
<dbReference type="GeneTree" id="ENSGT01050000244955"/>
<keyword evidence="7 12" id="KW-0472">Membrane</keyword>
<keyword evidence="6 12" id="KW-0654">Proteoglycan</keyword>
<name>F6ZJ18_CIOIN</name>
<dbReference type="GO" id="GO:1905475">
    <property type="term" value="P:regulation of protein localization to membrane"/>
    <property type="evidence" value="ECO:0000318"/>
    <property type="project" value="GO_Central"/>
</dbReference>
<feature type="chain" id="PRO_5003352408" evidence="14">
    <location>
        <begin position="23"/>
        <end position="438"/>
    </location>
</feature>
<dbReference type="GO" id="GO:0009986">
    <property type="term" value="C:cell surface"/>
    <property type="evidence" value="ECO:0000318"/>
    <property type="project" value="GO_Central"/>
</dbReference>
<protein>
    <submittedName>
        <fullName evidence="15">Glypican-6-like</fullName>
    </submittedName>
</protein>
<keyword evidence="9 12" id="KW-0357">Heparan sulfate</keyword>
<dbReference type="GO" id="GO:0009966">
    <property type="term" value="P:regulation of signal transduction"/>
    <property type="evidence" value="ECO:0007669"/>
    <property type="project" value="InterPro"/>
</dbReference>
<dbReference type="PANTHER" id="PTHR10822">
    <property type="entry name" value="GLYPICAN"/>
    <property type="match status" value="1"/>
</dbReference>
<dbReference type="OMA" id="WETETIF"/>
<sequence>MVSIHQLFVVFIGISVTVVTRGSSPPQRCHQVLEFYRQQNFNETLDVEVVNGKVCREPSCCTGKMERNLRLKVEEDLKAGVLRGGEQVGGELKAKHDNLDKFFIELIDQSKSQLDILFYETYGSLYIDNSEIFSFFFKELEEYYRGGPLMVEEISENFFTSLMLKVFQLLNKSYLLDDEYMACIGENVGRIRPFTDIPDRLSMQLQQAFVASRAFVRGLETGSDVIKKLSKISLSDECSSSLMRMKYCGRCGGTMAPECDGFCLNVVRGCLCSLQQVGGVWKKYIDTMDSLLEKLSGSFNIEIVLGSIDVQISEAIMTFQEHKVAITKTVFGICGKPKSNPNATLPTLTMSYPQPHGAEESYPVHYPSLYPGYQGPSSFEDLAGYGADPDNWIGDSPLSRKSRSTKKNRKRRGRKRSRDISMDQRGMLRPSSRYVEDK</sequence>
<dbReference type="Pfam" id="PF01153">
    <property type="entry name" value="Glypican"/>
    <property type="match status" value="1"/>
</dbReference>
<evidence type="ECO:0000313" key="16">
    <source>
        <dbReference type="Proteomes" id="UP000008144"/>
    </source>
</evidence>
<organism evidence="15 16">
    <name type="scientific">Ciona intestinalis</name>
    <name type="common">Transparent sea squirt</name>
    <name type="synonym">Ascidia intestinalis</name>
    <dbReference type="NCBI Taxonomy" id="7719"/>
    <lineage>
        <taxon>Eukaryota</taxon>
        <taxon>Metazoa</taxon>
        <taxon>Chordata</taxon>
        <taxon>Tunicata</taxon>
        <taxon>Ascidiacea</taxon>
        <taxon>Phlebobranchia</taxon>
        <taxon>Cionidae</taxon>
        <taxon>Ciona</taxon>
    </lineage>
</organism>
<dbReference type="STRING" id="7719.ENSCINP00000027821"/>
<feature type="signal peptide" evidence="14">
    <location>
        <begin position="1"/>
        <end position="22"/>
    </location>
</feature>
<evidence type="ECO:0000256" key="8">
    <source>
        <dbReference type="ARBA" id="ARBA00023180"/>
    </source>
</evidence>
<dbReference type="Ensembl" id="ENSCINT00000028067.2">
    <property type="protein sequence ID" value="ENSCINP00000027821.2"/>
    <property type="gene ID" value="ENSCING00000002640.3"/>
</dbReference>
<evidence type="ECO:0000256" key="9">
    <source>
        <dbReference type="ARBA" id="ARBA00023207"/>
    </source>
</evidence>
<comment type="function">
    <text evidence="12">Cell surface proteoglycan.</text>
</comment>
<evidence type="ECO:0000313" key="15">
    <source>
        <dbReference type="Ensembl" id="ENSCINP00000027821.2"/>
    </source>
</evidence>
<dbReference type="GO" id="GO:0016477">
    <property type="term" value="P:cell migration"/>
    <property type="evidence" value="ECO:0000318"/>
    <property type="project" value="GO_Central"/>
</dbReference>
<evidence type="ECO:0000256" key="11">
    <source>
        <dbReference type="RuleBase" id="RU003518"/>
    </source>
</evidence>
<dbReference type="InterPro" id="IPR001863">
    <property type="entry name" value="Glypican"/>
</dbReference>
<proteinExistence type="inferred from homology"/>
<gene>
    <name evidence="15" type="primary">LOC100182244</name>
</gene>
<feature type="compositionally biased region" description="Basic residues" evidence="13">
    <location>
        <begin position="400"/>
        <end position="417"/>
    </location>
</feature>
<dbReference type="Proteomes" id="UP000008144">
    <property type="component" value="Unassembled WGS sequence"/>
</dbReference>
<dbReference type="GO" id="GO:0005886">
    <property type="term" value="C:plasma membrane"/>
    <property type="evidence" value="ECO:0007669"/>
    <property type="project" value="UniProtKB-SubCell"/>
</dbReference>
<keyword evidence="8" id="KW-0325">Glycoprotein</keyword>
<reference evidence="15" key="3">
    <citation type="submission" date="2025-09" db="UniProtKB">
        <authorList>
            <consortium name="Ensembl"/>
        </authorList>
    </citation>
    <scope>IDENTIFICATION</scope>
</reference>
<evidence type="ECO:0000256" key="4">
    <source>
        <dbReference type="ARBA" id="ARBA00022622"/>
    </source>
</evidence>
<comment type="subcellular location">
    <subcellularLocation>
        <location evidence="1 12">Cell membrane</location>
        <topology evidence="1 12">Lipid-anchor</topology>
        <topology evidence="1 12">GPI-anchor</topology>
    </subcellularLocation>
</comment>
<evidence type="ECO:0000256" key="7">
    <source>
        <dbReference type="ARBA" id="ARBA00023136"/>
    </source>
</evidence>
<evidence type="ECO:0000256" key="14">
    <source>
        <dbReference type="SAM" id="SignalP"/>
    </source>
</evidence>
<dbReference type="InParanoid" id="F6ZJ18"/>
<evidence type="ECO:0000256" key="1">
    <source>
        <dbReference type="ARBA" id="ARBA00004609"/>
    </source>
</evidence>
<accession>F6ZJ18</accession>
<reference evidence="16" key="1">
    <citation type="journal article" date="2002" name="Science">
        <title>The draft genome of Ciona intestinalis: insights into chordate and vertebrate origins.</title>
        <authorList>
            <person name="Dehal P."/>
            <person name="Satou Y."/>
            <person name="Campbell R.K."/>
            <person name="Chapman J."/>
            <person name="Degnan B."/>
            <person name="De Tomaso A."/>
            <person name="Davidson B."/>
            <person name="Di Gregorio A."/>
            <person name="Gelpke M."/>
            <person name="Goodstein D.M."/>
            <person name="Harafuji N."/>
            <person name="Hastings K.E."/>
            <person name="Ho I."/>
            <person name="Hotta K."/>
            <person name="Huang W."/>
            <person name="Kawashima T."/>
            <person name="Lemaire P."/>
            <person name="Martinez D."/>
            <person name="Meinertzhagen I.A."/>
            <person name="Necula S."/>
            <person name="Nonaka M."/>
            <person name="Putnam N."/>
            <person name="Rash S."/>
            <person name="Saiga H."/>
            <person name="Satake M."/>
            <person name="Terry A."/>
            <person name="Yamada L."/>
            <person name="Wang H.G."/>
            <person name="Awazu S."/>
            <person name="Azumi K."/>
            <person name="Boore J."/>
            <person name="Branno M."/>
            <person name="Chin-Bow S."/>
            <person name="DeSantis R."/>
            <person name="Doyle S."/>
            <person name="Francino P."/>
            <person name="Keys D.N."/>
            <person name="Haga S."/>
            <person name="Hayashi H."/>
            <person name="Hino K."/>
            <person name="Imai K.S."/>
            <person name="Inaba K."/>
            <person name="Kano S."/>
            <person name="Kobayashi K."/>
            <person name="Kobayashi M."/>
            <person name="Lee B.I."/>
            <person name="Makabe K.W."/>
            <person name="Manohar C."/>
            <person name="Matassi G."/>
            <person name="Medina M."/>
            <person name="Mochizuki Y."/>
            <person name="Mount S."/>
            <person name="Morishita T."/>
            <person name="Miura S."/>
            <person name="Nakayama A."/>
            <person name="Nishizaka S."/>
            <person name="Nomoto H."/>
            <person name="Ohta F."/>
            <person name="Oishi K."/>
            <person name="Rigoutsos I."/>
            <person name="Sano M."/>
            <person name="Sasaki A."/>
            <person name="Sasakura Y."/>
            <person name="Shoguchi E."/>
            <person name="Shin-i T."/>
            <person name="Spagnuolo A."/>
            <person name="Stainier D."/>
            <person name="Suzuki M.M."/>
            <person name="Tassy O."/>
            <person name="Takatori N."/>
            <person name="Tokuoka M."/>
            <person name="Yagi K."/>
            <person name="Yoshizaki F."/>
            <person name="Wada S."/>
            <person name="Zhang C."/>
            <person name="Hyatt P.D."/>
            <person name="Larimer F."/>
            <person name="Detter C."/>
            <person name="Doggett N."/>
            <person name="Glavina T."/>
            <person name="Hawkins T."/>
            <person name="Richardson P."/>
            <person name="Lucas S."/>
            <person name="Kohara Y."/>
            <person name="Levine M."/>
            <person name="Satoh N."/>
            <person name="Rokhsar D.S."/>
        </authorList>
    </citation>
    <scope>NUCLEOTIDE SEQUENCE [LARGE SCALE GENOMIC DNA]</scope>
</reference>
<dbReference type="PANTHER" id="PTHR10822:SF30">
    <property type="entry name" value="DALLY-LIKE, ISOFORM A"/>
    <property type="match status" value="1"/>
</dbReference>
<dbReference type="GO" id="GO:0045202">
    <property type="term" value="C:synapse"/>
    <property type="evidence" value="ECO:0000318"/>
    <property type="project" value="GO_Central"/>
</dbReference>
<keyword evidence="5 14" id="KW-0732">Signal</keyword>
<evidence type="ECO:0000256" key="2">
    <source>
        <dbReference type="ARBA" id="ARBA00010260"/>
    </source>
</evidence>
<feature type="region of interest" description="Disordered" evidence="13">
    <location>
        <begin position="390"/>
        <end position="438"/>
    </location>
</feature>
<keyword evidence="4 12" id="KW-0336">GPI-anchor</keyword>
<evidence type="ECO:0000256" key="12">
    <source>
        <dbReference type="RuleBase" id="RU003519"/>
    </source>
</evidence>
<dbReference type="AlphaFoldDB" id="F6ZJ18"/>